<name>A0A382HF94_9ZZZZ</name>
<dbReference type="EMBL" id="UINC01060659">
    <property type="protein sequence ID" value="SVB85393.1"/>
    <property type="molecule type" value="Genomic_DNA"/>
</dbReference>
<proteinExistence type="predicted"/>
<feature type="non-terminal residue" evidence="1">
    <location>
        <position position="42"/>
    </location>
</feature>
<protein>
    <submittedName>
        <fullName evidence="1">Uncharacterized protein</fullName>
    </submittedName>
</protein>
<dbReference type="PROSITE" id="PS51257">
    <property type="entry name" value="PROKAR_LIPOPROTEIN"/>
    <property type="match status" value="1"/>
</dbReference>
<reference evidence="1" key="1">
    <citation type="submission" date="2018-05" db="EMBL/GenBank/DDBJ databases">
        <authorList>
            <person name="Lanie J.A."/>
            <person name="Ng W.-L."/>
            <person name="Kazmierczak K.M."/>
            <person name="Andrzejewski T.M."/>
            <person name="Davidsen T.M."/>
            <person name="Wayne K.J."/>
            <person name="Tettelin H."/>
            <person name="Glass J.I."/>
            <person name="Rusch D."/>
            <person name="Podicherti R."/>
            <person name="Tsui H.-C.T."/>
            <person name="Winkler M.E."/>
        </authorList>
    </citation>
    <scope>NUCLEOTIDE SEQUENCE</scope>
</reference>
<sequence>MRLRNLTYLLAGLFLVGACETMEEKGSAQGIGELKAKSIGEL</sequence>
<organism evidence="1">
    <name type="scientific">marine metagenome</name>
    <dbReference type="NCBI Taxonomy" id="408172"/>
    <lineage>
        <taxon>unclassified sequences</taxon>
        <taxon>metagenomes</taxon>
        <taxon>ecological metagenomes</taxon>
    </lineage>
</organism>
<gene>
    <name evidence="1" type="ORF">METZ01_LOCUS238247</name>
</gene>
<dbReference type="AlphaFoldDB" id="A0A382HF94"/>
<evidence type="ECO:0000313" key="1">
    <source>
        <dbReference type="EMBL" id="SVB85393.1"/>
    </source>
</evidence>
<accession>A0A382HF94</accession>